<reference evidence="1" key="2">
    <citation type="journal article" date="2015" name="Data Brief">
        <title>Shoot transcriptome of the giant reed, Arundo donax.</title>
        <authorList>
            <person name="Barrero R.A."/>
            <person name="Guerrero F.D."/>
            <person name="Moolhuijzen P."/>
            <person name="Goolsby J.A."/>
            <person name="Tidwell J."/>
            <person name="Bellgard S.E."/>
            <person name="Bellgard M.I."/>
        </authorList>
    </citation>
    <scope>NUCLEOTIDE SEQUENCE</scope>
    <source>
        <tissue evidence="1">Shoot tissue taken approximately 20 cm above the soil surface</tissue>
    </source>
</reference>
<sequence>MDADAVVIDVAAMAAENT</sequence>
<organism evidence="1">
    <name type="scientific">Arundo donax</name>
    <name type="common">Giant reed</name>
    <name type="synonym">Donax arundinaceus</name>
    <dbReference type="NCBI Taxonomy" id="35708"/>
    <lineage>
        <taxon>Eukaryota</taxon>
        <taxon>Viridiplantae</taxon>
        <taxon>Streptophyta</taxon>
        <taxon>Embryophyta</taxon>
        <taxon>Tracheophyta</taxon>
        <taxon>Spermatophyta</taxon>
        <taxon>Magnoliopsida</taxon>
        <taxon>Liliopsida</taxon>
        <taxon>Poales</taxon>
        <taxon>Poaceae</taxon>
        <taxon>PACMAD clade</taxon>
        <taxon>Arundinoideae</taxon>
        <taxon>Arundineae</taxon>
        <taxon>Arundo</taxon>
    </lineage>
</organism>
<proteinExistence type="predicted"/>
<evidence type="ECO:0000313" key="1">
    <source>
        <dbReference type="EMBL" id="JAE15373.1"/>
    </source>
</evidence>
<dbReference type="AlphaFoldDB" id="A0A0A9LM99"/>
<accession>A0A0A9LM99</accession>
<name>A0A0A9LM99_ARUDO</name>
<dbReference type="EMBL" id="GBRH01182523">
    <property type="protein sequence ID" value="JAE15373.1"/>
    <property type="molecule type" value="Transcribed_RNA"/>
</dbReference>
<reference evidence="1" key="1">
    <citation type="submission" date="2014-09" db="EMBL/GenBank/DDBJ databases">
        <authorList>
            <person name="Magalhaes I.L.F."/>
            <person name="Oliveira U."/>
            <person name="Santos F.R."/>
            <person name="Vidigal T.H.D.A."/>
            <person name="Brescovit A.D."/>
            <person name="Santos A.J."/>
        </authorList>
    </citation>
    <scope>NUCLEOTIDE SEQUENCE</scope>
    <source>
        <tissue evidence="1">Shoot tissue taken approximately 20 cm above the soil surface</tissue>
    </source>
</reference>
<protein>
    <submittedName>
        <fullName evidence="1">Uncharacterized protein</fullName>
    </submittedName>
</protein>